<keyword evidence="1" id="KW-0472">Membrane</keyword>
<reference evidence="2 3" key="1">
    <citation type="submission" date="2016-11" db="EMBL/GenBank/DDBJ databases">
        <authorList>
            <person name="Jaros S."/>
            <person name="Januszkiewicz K."/>
            <person name="Wedrychowicz H."/>
        </authorList>
    </citation>
    <scope>NUCLEOTIDE SEQUENCE [LARGE SCALE GENOMIC DNA]</scope>
    <source>
        <strain evidence="2 3">DSM 26991</strain>
    </source>
</reference>
<feature type="transmembrane region" description="Helical" evidence="1">
    <location>
        <begin position="91"/>
        <end position="108"/>
    </location>
</feature>
<dbReference type="InterPro" id="IPR036163">
    <property type="entry name" value="HMA_dom_sf"/>
</dbReference>
<evidence type="ECO:0000313" key="2">
    <source>
        <dbReference type="EMBL" id="SHF09001.1"/>
    </source>
</evidence>
<dbReference type="SUPFAM" id="SSF55008">
    <property type="entry name" value="HMA, heavy metal-associated domain"/>
    <property type="match status" value="1"/>
</dbReference>
<sequence length="139" mass="16184">MDTITRSVFLIENIRHKEKAQWLKRIIRSQIGVLRVSVNPSNMLMKVEYDANAITPSMMQMLIRSVGCELLIDEEQIHNRLRQKGRLKRDIISLIVSTILFALSFFTWSFSWGYIAVAATGIIFLTFLVILIKEQRRKT</sequence>
<dbReference type="Proteomes" id="UP000184509">
    <property type="component" value="Unassembled WGS sequence"/>
</dbReference>
<accession>A0A1M4YTB4</accession>
<keyword evidence="3" id="KW-1185">Reference proteome</keyword>
<evidence type="ECO:0000256" key="1">
    <source>
        <dbReference type="SAM" id="Phobius"/>
    </source>
</evidence>
<dbReference type="AlphaFoldDB" id="A0A1M4YTB4"/>
<name>A0A1M4YTB4_9BACE</name>
<organism evidence="2 3">
    <name type="scientific">Bacteroides luti</name>
    <dbReference type="NCBI Taxonomy" id="1297750"/>
    <lineage>
        <taxon>Bacteria</taxon>
        <taxon>Pseudomonadati</taxon>
        <taxon>Bacteroidota</taxon>
        <taxon>Bacteroidia</taxon>
        <taxon>Bacteroidales</taxon>
        <taxon>Bacteroidaceae</taxon>
        <taxon>Bacteroides</taxon>
    </lineage>
</organism>
<keyword evidence="1" id="KW-0812">Transmembrane</keyword>
<keyword evidence="1" id="KW-1133">Transmembrane helix</keyword>
<dbReference type="RefSeq" id="WP_073400222.1">
    <property type="nucleotide sequence ID" value="NZ_FQTV01000005.1"/>
</dbReference>
<dbReference type="STRING" id="1297750.SAMN05444405_10573"/>
<protein>
    <submittedName>
        <fullName evidence="2">Uncharacterized protein</fullName>
    </submittedName>
</protein>
<feature type="transmembrane region" description="Helical" evidence="1">
    <location>
        <begin position="114"/>
        <end position="132"/>
    </location>
</feature>
<gene>
    <name evidence="2" type="ORF">SAMN05444405_10573</name>
</gene>
<dbReference type="GO" id="GO:0046872">
    <property type="term" value="F:metal ion binding"/>
    <property type="evidence" value="ECO:0007669"/>
    <property type="project" value="InterPro"/>
</dbReference>
<dbReference type="Gene3D" id="3.30.70.100">
    <property type="match status" value="1"/>
</dbReference>
<dbReference type="EMBL" id="FQTV01000005">
    <property type="protein sequence ID" value="SHF09001.1"/>
    <property type="molecule type" value="Genomic_DNA"/>
</dbReference>
<proteinExistence type="predicted"/>
<evidence type="ECO:0000313" key="3">
    <source>
        <dbReference type="Proteomes" id="UP000184509"/>
    </source>
</evidence>